<feature type="compositionally biased region" description="Polar residues" evidence="1">
    <location>
        <begin position="149"/>
        <end position="158"/>
    </location>
</feature>
<gene>
    <name evidence="2" type="ORF">A9309_11725</name>
</gene>
<name>A0A1B8PVD6_MORLA</name>
<protein>
    <submittedName>
        <fullName evidence="2">Uncharacterized protein</fullName>
    </submittedName>
</protein>
<comment type="caution">
    <text evidence="2">The sequence shown here is derived from an EMBL/GenBank/DDBJ whole genome shotgun (WGS) entry which is preliminary data.</text>
</comment>
<feature type="region of interest" description="Disordered" evidence="1">
    <location>
        <begin position="120"/>
        <end position="211"/>
    </location>
</feature>
<dbReference type="EMBL" id="LZMS01000117">
    <property type="protein sequence ID" value="OBX59165.1"/>
    <property type="molecule type" value="Genomic_DNA"/>
</dbReference>
<sequence>MKNPTSRTANRTIDVIFVHPKHRSYVIWHDGVFYQLTRMNLTQKAWDRRVVYDGLLDEIFVAKESCEQGETDERTWQELGLNVVKLPDELHSITASKFLVWWTVNRYGFWHAKDVKDVSDKGVQNQPEPIAEQKPQQKIQQEAGAEPQVSASTAQQSAMDKKTGKNSDMIDNAVQSNQSNQASQANQTLTEQTQTQASPKPVHKPHKPLEQLSGDDIFDALLDDLVDEVSHLK</sequence>
<proteinExistence type="predicted"/>
<evidence type="ECO:0000256" key="1">
    <source>
        <dbReference type="SAM" id="MobiDB-lite"/>
    </source>
</evidence>
<dbReference type="Proteomes" id="UP000092607">
    <property type="component" value="Unassembled WGS sequence"/>
</dbReference>
<dbReference type="AlphaFoldDB" id="A0A1B8PVD6"/>
<evidence type="ECO:0000313" key="2">
    <source>
        <dbReference type="EMBL" id="OBX59165.1"/>
    </source>
</evidence>
<dbReference type="OrthoDB" id="6657773at2"/>
<feature type="compositionally biased region" description="Polar residues" evidence="1">
    <location>
        <begin position="188"/>
        <end position="198"/>
    </location>
</feature>
<dbReference type="RefSeq" id="WP_065274065.1">
    <property type="nucleotide sequence ID" value="NZ_JARDJM010000031.1"/>
</dbReference>
<reference evidence="2 3" key="1">
    <citation type="submission" date="2016-06" db="EMBL/GenBank/DDBJ databases">
        <title>Draft genome of Moraxella lacunata CCUG 57757A.</title>
        <authorList>
            <person name="Salva-Serra F."/>
            <person name="Engstrom-Jakobsson H."/>
            <person name="Thorell K."/>
            <person name="Gonzales-Siles L."/>
            <person name="Karlsson R."/>
            <person name="Boulund F."/>
            <person name="Engstrand L."/>
            <person name="Kristiansson E."/>
            <person name="Moore E."/>
        </authorList>
    </citation>
    <scope>NUCLEOTIDE SEQUENCE [LARGE SCALE GENOMIC DNA]</scope>
    <source>
        <strain evidence="2 3">CCUG 57757A</strain>
    </source>
</reference>
<feature type="compositionally biased region" description="Low complexity" evidence="1">
    <location>
        <begin position="172"/>
        <end position="187"/>
    </location>
</feature>
<organism evidence="2 3">
    <name type="scientific">Moraxella lacunata</name>
    <dbReference type="NCBI Taxonomy" id="477"/>
    <lineage>
        <taxon>Bacteria</taxon>
        <taxon>Pseudomonadati</taxon>
        <taxon>Pseudomonadota</taxon>
        <taxon>Gammaproteobacteria</taxon>
        <taxon>Moraxellales</taxon>
        <taxon>Moraxellaceae</taxon>
        <taxon>Moraxella</taxon>
    </lineage>
</organism>
<accession>A0A1B8PVD6</accession>
<evidence type="ECO:0000313" key="3">
    <source>
        <dbReference type="Proteomes" id="UP000092607"/>
    </source>
</evidence>